<dbReference type="EMBL" id="JAULSU010000001">
    <property type="protein sequence ID" value="KAK0632406.1"/>
    <property type="molecule type" value="Genomic_DNA"/>
</dbReference>
<organism evidence="1 2">
    <name type="scientific">Immersiella caudata</name>
    <dbReference type="NCBI Taxonomy" id="314043"/>
    <lineage>
        <taxon>Eukaryota</taxon>
        <taxon>Fungi</taxon>
        <taxon>Dikarya</taxon>
        <taxon>Ascomycota</taxon>
        <taxon>Pezizomycotina</taxon>
        <taxon>Sordariomycetes</taxon>
        <taxon>Sordariomycetidae</taxon>
        <taxon>Sordariales</taxon>
        <taxon>Lasiosphaeriaceae</taxon>
        <taxon>Immersiella</taxon>
    </lineage>
</organism>
<evidence type="ECO:0000313" key="2">
    <source>
        <dbReference type="Proteomes" id="UP001175000"/>
    </source>
</evidence>
<sequence>MEAASQPARYCQCRALAAHRELRKSSTRACGQGRLRAVQDPPSSQQLSPVGDRPIGVETGGDHTILPADQQASPNFPNFFPLHTLHRSWQPVEPSPLEIFPIAEDWAEGDRGCLAARGPEEPQTVLWWLGDRTGYRVGSLSLLPSKGASRPTTRITTMLRRHMCSFWASHALTVKRSDMSISHADARCCGAQSVHGQRVLLAPPPRAVTTACFWALLAGLTSHQFS</sequence>
<comment type="caution">
    <text evidence="1">The sequence shown here is derived from an EMBL/GenBank/DDBJ whole genome shotgun (WGS) entry which is preliminary data.</text>
</comment>
<proteinExistence type="predicted"/>
<gene>
    <name evidence="1" type="ORF">B0T14DRAFT_32164</name>
</gene>
<name>A0AA40CB92_9PEZI</name>
<dbReference type="Proteomes" id="UP001175000">
    <property type="component" value="Unassembled WGS sequence"/>
</dbReference>
<accession>A0AA40CB92</accession>
<protein>
    <submittedName>
        <fullName evidence="1">Uncharacterized protein</fullName>
    </submittedName>
</protein>
<dbReference type="AlphaFoldDB" id="A0AA40CB92"/>
<reference evidence="1" key="1">
    <citation type="submission" date="2023-06" db="EMBL/GenBank/DDBJ databases">
        <title>Genome-scale phylogeny and comparative genomics of the fungal order Sordariales.</title>
        <authorList>
            <consortium name="Lawrence Berkeley National Laboratory"/>
            <person name="Hensen N."/>
            <person name="Bonometti L."/>
            <person name="Westerberg I."/>
            <person name="Brannstrom I.O."/>
            <person name="Guillou S."/>
            <person name="Cros-Aarteil S."/>
            <person name="Calhoun S."/>
            <person name="Haridas S."/>
            <person name="Kuo A."/>
            <person name="Mondo S."/>
            <person name="Pangilinan J."/>
            <person name="Riley R."/>
            <person name="Labutti K."/>
            <person name="Andreopoulos B."/>
            <person name="Lipzen A."/>
            <person name="Chen C."/>
            <person name="Yanf M."/>
            <person name="Daum C."/>
            <person name="Ng V."/>
            <person name="Clum A."/>
            <person name="Steindorff A."/>
            <person name="Ohm R."/>
            <person name="Martin F."/>
            <person name="Silar P."/>
            <person name="Natvig D."/>
            <person name="Lalanne C."/>
            <person name="Gautier V."/>
            <person name="Ament-Velasquez S.L."/>
            <person name="Kruys A."/>
            <person name="Hutchinson M.I."/>
            <person name="Powell A.J."/>
            <person name="Barry K."/>
            <person name="Miller A.N."/>
            <person name="Grigoriev I.V."/>
            <person name="Debuchy R."/>
            <person name="Gladieux P."/>
            <person name="Thoren M.H."/>
            <person name="Johannesson H."/>
        </authorList>
    </citation>
    <scope>NUCLEOTIDE SEQUENCE</scope>
    <source>
        <strain evidence="1">CBS 606.72</strain>
    </source>
</reference>
<keyword evidence="2" id="KW-1185">Reference proteome</keyword>
<evidence type="ECO:0000313" key="1">
    <source>
        <dbReference type="EMBL" id="KAK0632406.1"/>
    </source>
</evidence>